<dbReference type="RefSeq" id="WP_182801333.1">
    <property type="nucleotide sequence ID" value="NZ_CP060007.1"/>
</dbReference>
<organism evidence="1 2">
    <name type="scientific">Lacibacter sediminis</name>
    <dbReference type="NCBI Taxonomy" id="2760713"/>
    <lineage>
        <taxon>Bacteria</taxon>
        <taxon>Pseudomonadati</taxon>
        <taxon>Bacteroidota</taxon>
        <taxon>Chitinophagia</taxon>
        <taxon>Chitinophagales</taxon>
        <taxon>Chitinophagaceae</taxon>
        <taxon>Lacibacter</taxon>
    </lineage>
</organism>
<evidence type="ECO:0000313" key="1">
    <source>
        <dbReference type="EMBL" id="QNA43068.1"/>
    </source>
</evidence>
<dbReference type="KEGG" id="lacs:H4075_13345"/>
<dbReference type="Proteomes" id="UP000515344">
    <property type="component" value="Chromosome"/>
</dbReference>
<protein>
    <submittedName>
        <fullName evidence="1">Uncharacterized protein</fullName>
    </submittedName>
</protein>
<proteinExistence type="predicted"/>
<evidence type="ECO:0000313" key="2">
    <source>
        <dbReference type="Proteomes" id="UP000515344"/>
    </source>
</evidence>
<reference evidence="2" key="1">
    <citation type="submission" date="2020-08" db="EMBL/GenBank/DDBJ databases">
        <title>Lacibacter sp. S13-6-6 genome sequencing.</title>
        <authorList>
            <person name="Jin L."/>
        </authorList>
    </citation>
    <scope>NUCLEOTIDE SEQUENCE [LARGE SCALE GENOMIC DNA]</scope>
    <source>
        <strain evidence="2">S13-6-6</strain>
    </source>
</reference>
<gene>
    <name evidence="1" type="ORF">H4075_13345</name>
</gene>
<accession>A0A7G5XC65</accession>
<sequence length="101" mass="11272">MGRQIQKQGKRAVGMHGLLPLLVLPKPNNVSMYEQTCTLPPLLRLRPTTHATKQTTSHLHFTNRTYGTKTSFNNIILPGNCSYGTEYNPTQQMNAHNSPAP</sequence>
<dbReference type="EMBL" id="CP060007">
    <property type="protein sequence ID" value="QNA43068.1"/>
    <property type="molecule type" value="Genomic_DNA"/>
</dbReference>
<name>A0A7G5XC65_9BACT</name>
<keyword evidence="2" id="KW-1185">Reference proteome</keyword>
<dbReference type="AlphaFoldDB" id="A0A7G5XC65"/>